<dbReference type="AlphaFoldDB" id="A0A098G8P1"/>
<reference evidence="2" key="1">
    <citation type="submission" date="2014-09" db="EMBL/GenBank/DDBJ databases">
        <authorList>
            <person name="Gomez-Valero L."/>
        </authorList>
    </citation>
    <scope>NUCLEOTIDE SEQUENCE [LARGE SCALE GENOMIC DNA]</scope>
    <source>
        <strain evidence="2">ATCC700992</strain>
    </source>
</reference>
<dbReference type="Proteomes" id="UP000032430">
    <property type="component" value="Chromosome I"/>
</dbReference>
<accession>A0A098G8P1</accession>
<gene>
    <name evidence="1" type="ORF">LFA_3512</name>
</gene>
<evidence type="ECO:0000313" key="2">
    <source>
        <dbReference type="Proteomes" id="UP000032430"/>
    </source>
</evidence>
<name>A0A098G8P1_9GAMM</name>
<protein>
    <submittedName>
        <fullName evidence="1">Uncharacterized protein</fullName>
    </submittedName>
</protein>
<dbReference type="EMBL" id="LN614827">
    <property type="protein sequence ID" value="CEG58843.1"/>
    <property type="molecule type" value="Genomic_DNA"/>
</dbReference>
<dbReference type="HOGENOM" id="CLU_2735032_0_0_6"/>
<evidence type="ECO:0000313" key="1">
    <source>
        <dbReference type="EMBL" id="CEG58843.1"/>
    </source>
</evidence>
<dbReference type="KEGG" id="lfa:LFA_3512"/>
<organism evidence="1 2">
    <name type="scientific">Legionella fallonii LLAP-10</name>
    <dbReference type="NCBI Taxonomy" id="1212491"/>
    <lineage>
        <taxon>Bacteria</taxon>
        <taxon>Pseudomonadati</taxon>
        <taxon>Pseudomonadota</taxon>
        <taxon>Gammaproteobacteria</taxon>
        <taxon>Legionellales</taxon>
        <taxon>Legionellaceae</taxon>
        <taxon>Legionella</taxon>
    </lineage>
</organism>
<sequence>MASNSLADTFIKLLSKRAAKDELRGDEEPEVYTQKSSTSASAVAFGKRSIDEFCSNQESKNLVLVDVMTST</sequence>
<proteinExistence type="predicted"/>
<keyword evidence="2" id="KW-1185">Reference proteome</keyword>